<gene>
    <name evidence="2" type="ORF">ARMSODRAFT_1003627</name>
</gene>
<organism evidence="2 3">
    <name type="scientific">Armillaria solidipes</name>
    <dbReference type="NCBI Taxonomy" id="1076256"/>
    <lineage>
        <taxon>Eukaryota</taxon>
        <taxon>Fungi</taxon>
        <taxon>Dikarya</taxon>
        <taxon>Basidiomycota</taxon>
        <taxon>Agaricomycotina</taxon>
        <taxon>Agaricomycetes</taxon>
        <taxon>Agaricomycetidae</taxon>
        <taxon>Agaricales</taxon>
        <taxon>Marasmiineae</taxon>
        <taxon>Physalacriaceae</taxon>
        <taxon>Armillaria</taxon>
    </lineage>
</organism>
<reference evidence="3" key="1">
    <citation type="journal article" date="2017" name="Nat. Ecol. Evol.">
        <title>Genome expansion and lineage-specific genetic innovations in the forest pathogenic fungi Armillaria.</title>
        <authorList>
            <person name="Sipos G."/>
            <person name="Prasanna A.N."/>
            <person name="Walter M.C."/>
            <person name="O'Connor E."/>
            <person name="Balint B."/>
            <person name="Krizsan K."/>
            <person name="Kiss B."/>
            <person name="Hess J."/>
            <person name="Varga T."/>
            <person name="Slot J."/>
            <person name="Riley R."/>
            <person name="Boka B."/>
            <person name="Rigling D."/>
            <person name="Barry K."/>
            <person name="Lee J."/>
            <person name="Mihaltcheva S."/>
            <person name="LaButti K."/>
            <person name="Lipzen A."/>
            <person name="Waldron R."/>
            <person name="Moloney N.M."/>
            <person name="Sperisen C."/>
            <person name="Kredics L."/>
            <person name="Vagvoelgyi C."/>
            <person name="Patrignani A."/>
            <person name="Fitzpatrick D."/>
            <person name="Nagy I."/>
            <person name="Doyle S."/>
            <person name="Anderson J.B."/>
            <person name="Grigoriev I.V."/>
            <person name="Gueldener U."/>
            <person name="Muensterkoetter M."/>
            <person name="Nagy L.G."/>
        </authorList>
    </citation>
    <scope>NUCLEOTIDE SEQUENCE [LARGE SCALE GENOMIC DNA]</scope>
    <source>
        <strain evidence="3">28-4</strain>
    </source>
</reference>
<sequence length="213" mass="23426">MRVSSGILTIPVFPDRHPVISGTTRVTAAPFLDSANARLLDSGYGRVQKNISFVGFELVDVFQRGFHKMKKVQFIRDNLFWFLGIELLGAQCFRLVGRLRPSHTIRGVLPRRHRGSPTKLSQINQCYTSDFNTTHRKFSESLVSHSTRPSPGPPSPGGAGADRTGLLIKQTQEPPAAGLSDSYYQSSRARDLSRPVWAAGPVAGRPSEAIETP</sequence>
<name>A0A2H3BU35_9AGAR</name>
<protein>
    <submittedName>
        <fullName evidence="2">Uncharacterized protein</fullName>
    </submittedName>
</protein>
<dbReference type="AlphaFoldDB" id="A0A2H3BU35"/>
<dbReference type="Proteomes" id="UP000218334">
    <property type="component" value="Unassembled WGS sequence"/>
</dbReference>
<proteinExistence type="predicted"/>
<feature type="region of interest" description="Disordered" evidence="1">
    <location>
        <begin position="139"/>
        <end position="213"/>
    </location>
</feature>
<keyword evidence="3" id="KW-1185">Reference proteome</keyword>
<evidence type="ECO:0000256" key="1">
    <source>
        <dbReference type="SAM" id="MobiDB-lite"/>
    </source>
</evidence>
<evidence type="ECO:0000313" key="2">
    <source>
        <dbReference type="EMBL" id="PBK70522.1"/>
    </source>
</evidence>
<evidence type="ECO:0000313" key="3">
    <source>
        <dbReference type="Proteomes" id="UP000218334"/>
    </source>
</evidence>
<dbReference type="EMBL" id="KZ293426">
    <property type="protein sequence ID" value="PBK70522.1"/>
    <property type="molecule type" value="Genomic_DNA"/>
</dbReference>
<accession>A0A2H3BU35</accession>